<dbReference type="InterPro" id="IPR000626">
    <property type="entry name" value="Ubiquitin-like_dom"/>
</dbReference>
<dbReference type="SUPFAM" id="SSF54236">
    <property type="entry name" value="Ubiquitin-like"/>
    <property type="match status" value="1"/>
</dbReference>
<organism evidence="2 3">
    <name type="scientific">Physocladia obscura</name>
    <dbReference type="NCBI Taxonomy" id="109957"/>
    <lineage>
        <taxon>Eukaryota</taxon>
        <taxon>Fungi</taxon>
        <taxon>Fungi incertae sedis</taxon>
        <taxon>Chytridiomycota</taxon>
        <taxon>Chytridiomycota incertae sedis</taxon>
        <taxon>Chytridiomycetes</taxon>
        <taxon>Chytridiales</taxon>
        <taxon>Chytriomycetaceae</taxon>
        <taxon>Physocladia</taxon>
    </lineage>
</organism>
<accession>A0AAD5XE87</accession>
<evidence type="ECO:0000313" key="2">
    <source>
        <dbReference type="EMBL" id="KAJ3112275.1"/>
    </source>
</evidence>
<feature type="domain" description="Ubiquitin-like" evidence="1">
    <location>
        <begin position="100"/>
        <end position="176"/>
    </location>
</feature>
<reference evidence="2" key="1">
    <citation type="submission" date="2020-05" db="EMBL/GenBank/DDBJ databases">
        <title>Phylogenomic resolution of chytrid fungi.</title>
        <authorList>
            <person name="Stajich J.E."/>
            <person name="Amses K."/>
            <person name="Simmons R."/>
            <person name="Seto K."/>
            <person name="Myers J."/>
            <person name="Bonds A."/>
            <person name="Quandt C.A."/>
            <person name="Barry K."/>
            <person name="Liu P."/>
            <person name="Grigoriev I."/>
            <person name="Longcore J.E."/>
            <person name="James T.Y."/>
        </authorList>
    </citation>
    <scope>NUCLEOTIDE SEQUENCE</scope>
    <source>
        <strain evidence="2">JEL0513</strain>
    </source>
</reference>
<evidence type="ECO:0000259" key="1">
    <source>
        <dbReference type="PROSITE" id="PS50053"/>
    </source>
</evidence>
<dbReference type="SMART" id="SM00213">
    <property type="entry name" value="UBQ"/>
    <property type="match status" value="1"/>
</dbReference>
<gene>
    <name evidence="2" type="ORF">HK100_002394</name>
</gene>
<sequence>MKVVLLDQTQQFFAQTDVSVKKSVEWLIWHINKVGIAANTPQREFLTVECLQIGKNKIILAEKTPQELYRARVDKYLNLAAMDFKNPVCIARVQIKYEEISVFVKSPAGKTLTFNSMTVSTPTVILKEMIEKRTGIPAEAIFLLFGGKRLEDSGYLNDALVKNLSTIHMALRLCGGHSMGSVFVDLASSVKPISVKFSISAPKWRSVSSGLNLHGFCINVDCDAFNEEV</sequence>
<protein>
    <recommendedName>
        <fullName evidence="1">Ubiquitin-like domain-containing protein</fullName>
    </recommendedName>
</protein>
<proteinExistence type="predicted"/>
<dbReference type="PROSITE" id="PS50053">
    <property type="entry name" value="UBIQUITIN_2"/>
    <property type="match status" value="1"/>
</dbReference>
<comment type="caution">
    <text evidence="2">The sequence shown here is derived from an EMBL/GenBank/DDBJ whole genome shotgun (WGS) entry which is preliminary data.</text>
</comment>
<keyword evidence="3" id="KW-1185">Reference proteome</keyword>
<dbReference type="EMBL" id="JADGJH010001559">
    <property type="protein sequence ID" value="KAJ3112275.1"/>
    <property type="molecule type" value="Genomic_DNA"/>
</dbReference>
<dbReference type="AlphaFoldDB" id="A0AAD5XE87"/>
<name>A0AAD5XE87_9FUNG</name>
<dbReference type="Pfam" id="PF00240">
    <property type="entry name" value="ubiquitin"/>
    <property type="match status" value="1"/>
</dbReference>
<dbReference type="InterPro" id="IPR029071">
    <property type="entry name" value="Ubiquitin-like_domsf"/>
</dbReference>
<evidence type="ECO:0000313" key="3">
    <source>
        <dbReference type="Proteomes" id="UP001211907"/>
    </source>
</evidence>
<dbReference type="Proteomes" id="UP001211907">
    <property type="component" value="Unassembled WGS sequence"/>
</dbReference>
<dbReference type="Gene3D" id="3.10.20.90">
    <property type="entry name" value="Phosphatidylinositol 3-kinase Catalytic Subunit, Chain A, domain 1"/>
    <property type="match status" value="1"/>
</dbReference>